<evidence type="ECO:0000313" key="2">
    <source>
        <dbReference type="Proteomes" id="UP000290289"/>
    </source>
</evidence>
<keyword evidence="2" id="KW-1185">Reference proteome</keyword>
<gene>
    <name evidence="1" type="ORF">DVH24_033861</name>
</gene>
<comment type="caution">
    <text evidence="1">The sequence shown here is derived from an EMBL/GenBank/DDBJ whole genome shotgun (WGS) entry which is preliminary data.</text>
</comment>
<dbReference type="EMBL" id="RDQH01000327">
    <property type="protein sequence ID" value="RXI09244.1"/>
    <property type="molecule type" value="Genomic_DNA"/>
</dbReference>
<dbReference type="AlphaFoldDB" id="A0A498KS26"/>
<name>A0A498KS26_MALDO</name>
<protein>
    <submittedName>
        <fullName evidence="1">Uncharacterized protein</fullName>
    </submittedName>
</protein>
<evidence type="ECO:0000313" key="1">
    <source>
        <dbReference type="EMBL" id="RXI09244.1"/>
    </source>
</evidence>
<sequence length="167" mass="18944">MTAFCAQSRSNQTWTSSPLGVLNPALLSKTCHWPIGQLHLQRSRRGAGGGATVHHLVHSPQHPPTTLSFIMLLHHPQHHCTPSCKSKRRCKHQHRHKSPTKSPSPPLTPFAVISLLSTPHSQPHQQLQHGQCASWLKVQQQRQHRWLRDRVPEAFFLQVQRRGPATK</sequence>
<reference evidence="1 2" key="1">
    <citation type="submission" date="2018-10" db="EMBL/GenBank/DDBJ databases">
        <title>A high-quality apple genome assembly.</title>
        <authorList>
            <person name="Hu J."/>
        </authorList>
    </citation>
    <scope>NUCLEOTIDE SEQUENCE [LARGE SCALE GENOMIC DNA]</scope>
    <source>
        <strain evidence="2">cv. HFTH1</strain>
        <tissue evidence="1">Young leaf</tissue>
    </source>
</reference>
<proteinExistence type="predicted"/>
<dbReference type="Proteomes" id="UP000290289">
    <property type="component" value="Chromosome 1"/>
</dbReference>
<organism evidence="1 2">
    <name type="scientific">Malus domestica</name>
    <name type="common">Apple</name>
    <name type="synonym">Pyrus malus</name>
    <dbReference type="NCBI Taxonomy" id="3750"/>
    <lineage>
        <taxon>Eukaryota</taxon>
        <taxon>Viridiplantae</taxon>
        <taxon>Streptophyta</taxon>
        <taxon>Embryophyta</taxon>
        <taxon>Tracheophyta</taxon>
        <taxon>Spermatophyta</taxon>
        <taxon>Magnoliopsida</taxon>
        <taxon>eudicotyledons</taxon>
        <taxon>Gunneridae</taxon>
        <taxon>Pentapetalae</taxon>
        <taxon>rosids</taxon>
        <taxon>fabids</taxon>
        <taxon>Rosales</taxon>
        <taxon>Rosaceae</taxon>
        <taxon>Amygdaloideae</taxon>
        <taxon>Maleae</taxon>
        <taxon>Malus</taxon>
    </lineage>
</organism>
<accession>A0A498KS26</accession>